<dbReference type="Gene3D" id="1.10.12.10">
    <property type="entry name" value="Lyase 2-enoyl-coa Hydratase, Chain A, domain 2"/>
    <property type="match status" value="1"/>
</dbReference>
<organism evidence="3 4">
    <name type="scientific">Sphaerotilus microaerophilus</name>
    <dbReference type="NCBI Taxonomy" id="2914710"/>
    <lineage>
        <taxon>Bacteria</taxon>
        <taxon>Pseudomonadati</taxon>
        <taxon>Pseudomonadota</taxon>
        <taxon>Betaproteobacteria</taxon>
        <taxon>Burkholderiales</taxon>
        <taxon>Sphaerotilaceae</taxon>
        <taxon>Sphaerotilus</taxon>
    </lineage>
</organism>
<dbReference type="Proteomes" id="UP001057498">
    <property type="component" value="Chromosome"/>
</dbReference>
<dbReference type="EMBL" id="AP025730">
    <property type="protein sequence ID" value="BDI06511.1"/>
    <property type="molecule type" value="Genomic_DNA"/>
</dbReference>
<protein>
    <submittedName>
        <fullName evidence="3">Enoyl-CoA hydratase</fullName>
    </submittedName>
</protein>
<evidence type="ECO:0000313" key="3">
    <source>
        <dbReference type="EMBL" id="BDI06511.1"/>
    </source>
</evidence>
<evidence type="ECO:0000256" key="2">
    <source>
        <dbReference type="RuleBase" id="RU003707"/>
    </source>
</evidence>
<dbReference type="SUPFAM" id="SSF52096">
    <property type="entry name" value="ClpP/crotonase"/>
    <property type="match status" value="1"/>
</dbReference>
<reference evidence="3" key="1">
    <citation type="submission" date="2022-04" db="EMBL/GenBank/DDBJ databases">
        <title>Whole genome sequence of Sphaerotilus sp. FB-5.</title>
        <authorList>
            <person name="Takeda M."/>
            <person name="Narihara S."/>
            <person name="Akimoto M."/>
            <person name="Akimoto R."/>
            <person name="Nishiyashiki S."/>
            <person name="Murakami T."/>
        </authorList>
    </citation>
    <scope>NUCLEOTIDE SEQUENCE</scope>
    <source>
        <strain evidence="3">FB-5</strain>
    </source>
</reference>
<dbReference type="Pfam" id="PF00378">
    <property type="entry name" value="ECH_1"/>
    <property type="match status" value="1"/>
</dbReference>
<evidence type="ECO:0000256" key="1">
    <source>
        <dbReference type="ARBA" id="ARBA00005254"/>
    </source>
</evidence>
<dbReference type="InterPro" id="IPR018376">
    <property type="entry name" value="Enoyl-CoA_hyd/isom_CS"/>
</dbReference>
<dbReference type="NCBIfam" id="NF046063">
    <property type="entry name" value="oxepin_alt"/>
    <property type="match status" value="1"/>
</dbReference>
<evidence type="ECO:0000313" key="4">
    <source>
        <dbReference type="Proteomes" id="UP001057498"/>
    </source>
</evidence>
<comment type="similarity">
    <text evidence="1 2">Belongs to the enoyl-CoA hydratase/isomerase family.</text>
</comment>
<gene>
    <name evidence="3" type="ORF">CATMQ487_34810</name>
</gene>
<accession>A0ABM7YPQ7</accession>
<dbReference type="PROSITE" id="PS00166">
    <property type="entry name" value="ENOYL_COA_HYDRATASE"/>
    <property type="match status" value="1"/>
</dbReference>
<sequence length="270" mass="28305">MPDWTRPLEPSPAMPAELLISRQGSTLVLTLSDPAARNALSPEIYAAGTEAIGLAEGDPQVRAIVLTGAAGHFSGGGNLGQLQAVRGQPQQQGERVDALHRWIEALRACPKPVIAAVEGAAAGAGCSLALACDLLVASREAKFTLAYGRIGFSPDGGASWHLAAGLPRQQALEWLWLAKTRTGEDLQRSGLVNRLCAPGEALATALALADELAAMAPNALASVKELVAQPSPALADHLDRERDAFVANVNHDNGAEGLAAWHEKRRATFR</sequence>
<dbReference type="InterPro" id="IPR014748">
    <property type="entry name" value="Enoyl-CoA_hydra_C"/>
</dbReference>
<dbReference type="InterPro" id="IPR001753">
    <property type="entry name" value="Enoyl-CoA_hydra/iso"/>
</dbReference>
<dbReference type="CDD" id="cd06558">
    <property type="entry name" value="crotonase-like"/>
    <property type="match status" value="1"/>
</dbReference>
<dbReference type="PANTHER" id="PTHR43459">
    <property type="entry name" value="ENOYL-COA HYDRATASE"/>
    <property type="match status" value="1"/>
</dbReference>
<dbReference type="InterPro" id="IPR029045">
    <property type="entry name" value="ClpP/crotonase-like_dom_sf"/>
</dbReference>
<keyword evidence="4" id="KW-1185">Reference proteome</keyword>
<dbReference type="PANTHER" id="PTHR43459:SF1">
    <property type="entry name" value="EG:BACN32G11.4 PROTEIN"/>
    <property type="match status" value="1"/>
</dbReference>
<proteinExistence type="inferred from homology"/>
<name>A0ABM7YPQ7_9BURK</name>
<dbReference type="NCBIfam" id="NF005700">
    <property type="entry name" value="PRK07511.1"/>
    <property type="match status" value="1"/>
</dbReference>
<dbReference type="Gene3D" id="3.90.226.10">
    <property type="entry name" value="2-enoyl-CoA Hydratase, Chain A, domain 1"/>
    <property type="match status" value="1"/>
</dbReference>